<protein>
    <submittedName>
        <fullName evidence="1">Uncharacterized protein</fullName>
    </submittedName>
</protein>
<accession>A0A2S4UL92</accession>
<name>A0A2S4UL92_9BASI</name>
<comment type="caution">
    <text evidence="1">The sequence shown here is derived from an EMBL/GenBank/DDBJ whole genome shotgun (WGS) entry which is preliminary data.</text>
</comment>
<dbReference type="VEuPathDB" id="FungiDB:PSHT_14326"/>
<dbReference type="EMBL" id="PKSM01000317">
    <property type="protein sequence ID" value="POV97894.1"/>
    <property type="molecule type" value="Genomic_DNA"/>
</dbReference>
<reference evidence="1 2" key="1">
    <citation type="submission" date="2017-12" db="EMBL/GenBank/DDBJ databases">
        <title>Gene loss provides genomic basis for host adaptation in cereal stripe rust fungi.</title>
        <authorList>
            <person name="Xia C."/>
        </authorList>
    </citation>
    <scope>NUCLEOTIDE SEQUENCE [LARGE SCALE GENOMIC DNA]</scope>
    <source>
        <strain evidence="1 2">93TX-2</strain>
    </source>
</reference>
<keyword evidence="2" id="KW-1185">Reference proteome</keyword>
<gene>
    <name evidence="1" type="ORF">PSHT_14326</name>
</gene>
<organism evidence="1 2">
    <name type="scientific">Puccinia striiformis</name>
    <dbReference type="NCBI Taxonomy" id="27350"/>
    <lineage>
        <taxon>Eukaryota</taxon>
        <taxon>Fungi</taxon>
        <taxon>Dikarya</taxon>
        <taxon>Basidiomycota</taxon>
        <taxon>Pucciniomycotina</taxon>
        <taxon>Pucciniomycetes</taxon>
        <taxon>Pucciniales</taxon>
        <taxon>Pucciniaceae</taxon>
        <taxon>Puccinia</taxon>
    </lineage>
</organism>
<evidence type="ECO:0000313" key="2">
    <source>
        <dbReference type="Proteomes" id="UP000238274"/>
    </source>
</evidence>
<reference evidence="2" key="2">
    <citation type="journal article" date="2018" name="BMC Genomics">
        <title>Genomic insights into host adaptation between the wheat stripe rust pathogen (Puccinia striiformis f. sp. tritici) and the barley stripe rust pathogen (Puccinia striiformis f. sp. hordei).</title>
        <authorList>
            <person name="Xia C."/>
            <person name="Wang M."/>
            <person name="Yin C."/>
            <person name="Cornejo O.E."/>
            <person name="Hulbert S.H."/>
            <person name="Chen X."/>
        </authorList>
    </citation>
    <scope>NUCLEOTIDE SEQUENCE [LARGE SCALE GENOMIC DNA]</scope>
    <source>
        <strain evidence="2">93TX-2</strain>
    </source>
</reference>
<dbReference type="VEuPathDB" id="FungiDB:PSTT_16860"/>
<proteinExistence type="predicted"/>
<evidence type="ECO:0000313" key="1">
    <source>
        <dbReference type="EMBL" id="POV97894.1"/>
    </source>
</evidence>
<reference evidence="2" key="3">
    <citation type="journal article" date="2018" name="Mol. Plant Microbe Interact.">
        <title>Genome sequence resources for the wheat stripe rust pathogen (Puccinia striiformis f. sp. tritici) and the barley stripe rust pathogen (Puccinia striiformis f. sp. hordei).</title>
        <authorList>
            <person name="Xia C."/>
            <person name="Wang M."/>
            <person name="Yin C."/>
            <person name="Cornejo O.E."/>
            <person name="Hulbert S.H."/>
            <person name="Chen X."/>
        </authorList>
    </citation>
    <scope>NUCLEOTIDE SEQUENCE [LARGE SCALE GENOMIC DNA]</scope>
    <source>
        <strain evidence="2">93TX-2</strain>
    </source>
</reference>
<dbReference type="Proteomes" id="UP000238274">
    <property type="component" value="Unassembled WGS sequence"/>
</dbReference>
<dbReference type="AlphaFoldDB" id="A0A2S4UL92"/>
<sequence length="208" mass="23207">MSCKPISQRNIDLSSTQINDKLEAGPSPGASNLADLNNKLIQLQENALTTSEEAAIKNQKELLRHREELNKMQILGKQFSKQIANLEKSSRQNQKEVARHASDIKSLFKGGQSVTQRQDKIVCELKAVKVIVSDLSDPRLSMLNTAVQPQPMQPRSVPTMPTLQSYGICGNSSDNILQPLQQRLQRTTNLISRRQKHAAKCRKPKTAT</sequence>